<keyword evidence="3" id="KW-1185">Reference proteome</keyword>
<dbReference type="AlphaFoldDB" id="A0A7J0FRK8"/>
<dbReference type="Gene3D" id="1.10.510.10">
    <property type="entry name" value="Transferase(Phosphotransferase) domain 1"/>
    <property type="match status" value="1"/>
</dbReference>
<dbReference type="PANTHER" id="PTHR24361">
    <property type="entry name" value="MITOGEN-ACTIVATED KINASE KINASE KINASE"/>
    <property type="match status" value="1"/>
</dbReference>
<dbReference type="GO" id="GO:0004674">
    <property type="term" value="F:protein serine/threonine kinase activity"/>
    <property type="evidence" value="ECO:0007669"/>
    <property type="project" value="TreeGrafter"/>
</dbReference>
<sequence length="149" mass="16465">MSQVREREKKPASSAAISATYGPGSGLEVLGHVNGCMIYKVRQRHTAPVYALKVLQFNEDAVAVRQQAAREAEILKQVDSQLIVKCHGVFHNGGGDSDCAGCDLCFVMEYMEAGSLHDILRMRQRLPEQAIALIARRMLEGFTICRACR</sequence>
<reference evidence="2 3" key="1">
    <citation type="submission" date="2019-07" db="EMBL/GenBank/DDBJ databases">
        <title>De Novo Assembly of kiwifruit Actinidia rufa.</title>
        <authorList>
            <person name="Sugita-Konishi S."/>
            <person name="Sato K."/>
            <person name="Mori E."/>
            <person name="Abe Y."/>
            <person name="Kisaki G."/>
            <person name="Hamano K."/>
            <person name="Suezawa K."/>
            <person name="Otani M."/>
            <person name="Fukuda T."/>
            <person name="Manabe T."/>
            <person name="Gomi K."/>
            <person name="Tabuchi M."/>
            <person name="Akimitsu K."/>
            <person name="Kataoka I."/>
        </authorList>
    </citation>
    <scope>NUCLEOTIDE SEQUENCE [LARGE SCALE GENOMIC DNA]</scope>
    <source>
        <strain evidence="3">cv. Fuchu</strain>
    </source>
</reference>
<dbReference type="InterPro" id="IPR053235">
    <property type="entry name" value="Ser_Thr_kinase"/>
</dbReference>
<organism evidence="2 3">
    <name type="scientific">Actinidia rufa</name>
    <dbReference type="NCBI Taxonomy" id="165716"/>
    <lineage>
        <taxon>Eukaryota</taxon>
        <taxon>Viridiplantae</taxon>
        <taxon>Streptophyta</taxon>
        <taxon>Embryophyta</taxon>
        <taxon>Tracheophyta</taxon>
        <taxon>Spermatophyta</taxon>
        <taxon>Magnoliopsida</taxon>
        <taxon>eudicotyledons</taxon>
        <taxon>Gunneridae</taxon>
        <taxon>Pentapetalae</taxon>
        <taxon>asterids</taxon>
        <taxon>Ericales</taxon>
        <taxon>Actinidiaceae</taxon>
        <taxon>Actinidia</taxon>
    </lineage>
</organism>
<dbReference type="GO" id="GO:0005524">
    <property type="term" value="F:ATP binding"/>
    <property type="evidence" value="ECO:0007669"/>
    <property type="project" value="InterPro"/>
</dbReference>
<gene>
    <name evidence="2" type="ORF">Acr_14g0004350</name>
</gene>
<comment type="caution">
    <text evidence="2">The sequence shown here is derived from an EMBL/GenBank/DDBJ whole genome shotgun (WGS) entry which is preliminary data.</text>
</comment>
<protein>
    <recommendedName>
        <fullName evidence="1">Protein kinase domain-containing protein</fullName>
    </recommendedName>
</protein>
<evidence type="ECO:0000313" key="3">
    <source>
        <dbReference type="Proteomes" id="UP000585474"/>
    </source>
</evidence>
<dbReference type="OrthoDB" id="10252354at2759"/>
<evidence type="ECO:0000313" key="2">
    <source>
        <dbReference type="EMBL" id="GFZ00800.1"/>
    </source>
</evidence>
<name>A0A7J0FRK8_9ERIC</name>
<evidence type="ECO:0000259" key="1">
    <source>
        <dbReference type="PROSITE" id="PS50011"/>
    </source>
</evidence>
<dbReference type="InterPro" id="IPR000719">
    <property type="entry name" value="Prot_kinase_dom"/>
</dbReference>
<dbReference type="PANTHER" id="PTHR24361:SF747">
    <property type="entry name" value="MITOGEN-ACTIVATED PROTEIN KINASE KINASE 10"/>
    <property type="match status" value="1"/>
</dbReference>
<dbReference type="InterPro" id="IPR011009">
    <property type="entry name" value="Kinase-like_dom_sf"/>
</dbReference>
<dbReference type="GO" id="GO:0005737">
    <property type="term" value="C:cytoplasm"/>
    <property type="evidence" value="ECO:0007669"/>
    <property type="project" value="TreeGrafter"/>
</dbReference>
<dbReference type="Pfam" id="PF00069">
    <property type="entry name" value="Pkinase"/>
    <property type="match status" value="1"/>
</dbReference>
<feature type="domain" description="Protein kinase" evidence="1">
    <location>
        <begin position="24"/>
        <end position="149"/>
    </location>
</feature>
<dbReference type="Proteomes" id="UP000585474">
    <property type="component" value="Unassembled WGS sequence"/>
</dbReference>
<dbReference type="SUPFAM" id="SSF56112">
    <property type="entry name" value="Protein kinase-like (PK-like)"/>
    <property type="match status" value="1"/>
</dbReference>
<accession>A0A7J0FRK8</accession>
<dbReference type="EMBL" id="BJWL01000014">
    <property type="protein sequence ID" value="GFZ00800.1"/>
    <property type="molecule type" value="Genomic_DNA"/>
</dbReference>
<proteinExistence type="predicted"/>
<dbReference type="PROSITE" id="PS50011">
    <property type="entry name" value="PROTEIN_KINASE_DOM"/>
    <property type="match status" value="1"/>
</dbReference>